<dbReference type="Gene3D" id="1.10.540.10">
    <property type="entry name" value="Acyl-CoA dehydrogenase/oxidase, N-terminal domain"/>
    <property type="match status" value="2"/>
</dbReference>
<dbReference type="InterPro" id="IPR046373">
    <property type="entry name" value="Acyl-CoA_Oxase/DH_mid-dom_sf"/>
</dbReference>
<dbReference type="InterPro" id="IPR052161">
    <property type="entry name" value="Mycobact_Acyl-CoA_DH"/>
</dbReference>
<evidence type="ECO:0000256" key="5">
    <source>
        <dbReference type="ARBA" id="ARBA00023002"/>
    </source>
</evidence>
<evidence type="ECO:0000313" key="9">
    <source>
        <dbReference type="EMBL" id="RKJ96706.1"/>
    </source>
</evidence>
<dbReference type="GO" id="GO:0016627">
    <property type="term" value="F:oxidoreductase activity, acting on the CH-CH group of donors"/>
    <property type="evidence" value="ECO:0007669"/>
    <property type="project" value="InterPro"/>
</dbReference>
<dbReference type="SUPFAM" id="SSF56645">
    <property type="entry name" value="Acyl-CoA dehydrogenase NM domain-like"/>
    <property type="match status" value="2"/>
</dbReference>
<protein>
    <submittedName>
        <fullName evidence="9">Acyl-CoA dehydrogenase</fullName>
    </submittedName>
</protein>
<feature type="domain" description="Acyl-CoA dehydrogenase/oxidase C-terminal" evidence="6">
    <location>
        <begin position="615"/>
        <end position="764"/>
    </location>
</feature>
<gene>
    <name evidence="9" type="ORF">CE154_011860</name>
</gene>
<evidence type="ECO:0000259" key="7">
    <source>
        <dbReference type="Pfam" id="PF02770"/>
    </source>
</evidence>
<keyword evidence="3" id="KW-0285">Flavoprotein</keyword>
<dbReference type="FunFam" id="2.40.110.10:FF:000011">
    <property type="entry name" value="Acyl-CoA dehydrogenase FadE34"/>
    <property type="match status" value="1"/>
</dbReference>
<dbReference type="Proteomes" id="UP000216225">
    <property type="component" value="Unassembled WGS sequence"/>
</dbReference>
<evidence type="ECO:0000256" key="2">
    <source>
        <dbReference type="ARBA" id="ARBA00009347"/>
    </source>
</evidence>
<comment type="similarity">
    <text evidence="2">Belongs to the acyl-CoA dehydrogenase family.</text>
</comment>
<dbReference type="Pfam" id="PF02770">
    <property type="entry name" value="Acyl-CoA_dh_M"/>
    <property type="match status" value="1"/>
</dbReference>
<dbReference type="InterPro" id="IPR013786">
    <property type="entry name" value="AcylCoA_DH/ox_N"/>
</dbReference>
<reference evidence="9 10" key="1">
    <citation type="submission" date="2018-09" db="EMBL/GenBank/DDBJ databases">
        <title>Genome comparison of Alicycliphilus sp. BQ1, a polyurethanolytic bacterium, with its closest phylogenetic relatives Alicycliphilus denitrificans BC and K601, unable to attack polyurethane.</title>
        <authorList>
            <person name="Loza-Tavera H."/>
            <person name="Lozano L."/>
            <person name="Cevallos M."/>
            <person name="Maya-Lucas O."/>
            <person name="Garcia-Mena J."/>
            <person name="Hernandez J."/>
        </authorList>
    </citation>
    <scope>NUCLEOTIDE SEQUENCE [LARGE SCALE GENOMIC DNA]</scope>
    <source>
        <strain evidence="9 10">BQ1</strain>
    </source>
</reference>
<comment type="cofactor">
    <cofactor evidence="1">
        <name>FAD</name>
        <dbReference type="ChEBI" id="CHEBI:57692"/>
    </cofactor>
</comment>
<dbReference type="InterPro" id="IPR006091">
    <property type="entry name" value="Acyl-CoA_Oxase/DH_mid-dom"/>
</dbReference>
<dbReference type="Gene3D" id="2.40.110.10">
    <property type="entry name" value="Butyryl-CoA Dehydrogenase, subunit A, domain 2"/>
    <property type="match status" value="2"/>
</dbReference>
<proteinExistence type="inferred from homology"/>
<evidence type="ECO:0000256" key="3">
    <source>
        <dbReference type="ARBA" id="ARBA00022630"/>
    </source>
</evidence>
<feature type="domain" description="Acyl-CoA dehydrogenase/oxidase N-terminal" evidence="8">
    <location>
        <begin position="397"/>
        <end position="505"/>
    </location>
</feature>
<feature type="domain" description="Acyl-CoA oxidase/dehydrogenase middle" evidence="7">
    <location>
        <begin position="509"/>
        <end position="603"/>
    </location>
</feature>
<sequence>MSDSRTEDQALLAAIEDSAEQFLKDRGGLAVPRRQRASEDSPLPHAEFRREDWAEVAGLGWPGVLVPAGQDGLGLGIEAAATLARKVGRWLAPEPFTAMAGIAATLLADAPSGAARALLAALVSGERIVGVALDLDDPAGGSKVVKAADGTLRLSGVAPCAAPAHPADGWLVAAADAQSRPVLVHVGAQDAGLTVEPQLEVDGRCRARLVFDDLALGAGAVVAEGAEVPALLDRAVLAGRVLYAAELLGAAERLHEMTLEYISQRKQFGKAIGSFQVLQHRCVDVRIQVELARASVEEAAAHPTQANAIRAKLRAGRAAMDAGLAAVQLHGAMGITDECDVGLYFKRVLALLPRLGGERALQAGWLAAAGEGASHEVADEWAGEFPRTADWEAMPDDQFRRMLRSFLIRNYPGHLRHMPRRVHWDEIGDWYRCLSRQGWIAPAWPAEHGGMGLPAAKQLAWFEEFESYGVARAPDQGLLMVGPVLMQYGTPEQQQRFLPKILSGENVWCQGYSEPNAGSDLASLRTEAVLDGEHYVVNGQKIWTTLAQDATHIFVLVRTDKTVKQQAGISFLLADIKSPGITVRPITDLAGHAEFCEVFFDNVRVPRENLVGRPNEGWTIAKALLGFERLHLGSPKQSQFALAQLRTLGRDGGLMDDPAFRAAYAELALDVADLASLYTRYGDYVKRGEKLPASVSMLKVWATETYQRIGLAMARHAGASAALAGAAPVGESRMHLLAPLFNASAARIYGGSNEVQRNILARTVLELPG</sequence>
<dbReference type="Gene3D" id="1.20.140.10">
    <property type="entry name" value="Butyryl-CoA Dehydrogenase, subunit A, domain 3"/>
    <property type="match status" value="2"/>
</dbReference>
<dbReference type="PANTHER" id="PTHR43292:SF3">
    <property type="entry name" value="ACYL-COA DEHYDROGENASE FADE29"/>
    <property type="match status" value="1"/>
</dbReference>
<evidence type="ECO:0000259" key="6">
    <source>
        <dbReference type="Pfam" id="PF00441"/>
    </source>
</evidence>
<evidence type="ECO:0000313" key="10">
    <source>
        <dbReference type="Proteomes" id="UP000216225"/>
    </source>
</evidence>
<dbReference type="GO" id="GO:0005886">
    <property type="term" value="C:plasma membrane"/>
    <property type="evidence" value="ECO:0007669"/>
    <property type="project" value="TreeGrafter"/>
</dbReference>
<evidence type="ECO:0000256" key="1">
    <source>
        <dbReference type="ARBA" id="ARBA00001974"/>
    </source>
</evidence>
<dbReference type="InterPro" id="IPR037069">
    <property type="entry name" value="AcylCoA_DH/ox_N_sf"/>
</dbReference>
<dbReference type="AlphaFoldDB" id="A0A3R7FF35"/>
<dbReference type="EMBL" id="NKDB02000002">
    <property type="protein sequence ID" value="RKJ96706.1"/>
    <property type="molecule type" value="Genomic_DNA"/>
</dbReference>
<feature type="domain" description="Acyl-CoA dehydrogenase/oxidase C-terminal" evidence="6">
    <location>
        <begin position="238"/>
        <end position="351"/>
    </location>
</feature>
<dbReference type="PANTHER" id="PTHR43292">
    <property type="entry name" value="ACYL-COA DEHYDROGENASE"/>
    <property type="match status" value="1"/>
</dbReference>
<keyword evidence="5" id="KW-0560">Oxidoreductase</keyword>
<keyword evidence="4" id="KW-0274">FAD</keyword>
<dbReference type="InterPro" id="IPR009100">
    <property type="entry name" value="AcylCoA_DH/oxidase_NM_dom_sf"/>
</dbReference>
<dbReference type="SUPFAM" id="SSF47203">
    <property type="entry name" value="Acyl-CoA dehydrogenase C-terminal domain-like"/>
    <property type="match status" value="2"/>
</dbReference>
<dbReference type="Pfam" id="PF02771">
    <property type="entry name" value="Acyl-CoA_dh_N"/>
    <property type="match status" value="1"/>
</dbReference>
<dbReference type="InterPro" id="IPR009075">
    <property type="entry name" value="AcylCo_DH/oxidase_C"/>
</dbReference>
<dbReference type="InterPro" id="IPR036250">
    <property type="entry name" value="AcylCo_DH-like_C"/>
</dbReference>
<dbReference type="GO" id="GO:0050660">
    <property type="term" value="F:flavin adenine dinucleotide binding"/>
    <property type="evidence" value="ECO:0007669"/>
    <property type="project" value="InterPro"/>
</dbReference>
<comment type="caution">
    <text evidence="9">The sequence shown here is derived from an EMBL/GenBank/DDBJ whole genome shotgun (WGS) entry which is preliminary data.</text>
</comment>
<evidence type="ECO:0000256" key="4">
    <source>
        <dbReference type="ARBA" id="ARBA00022827"/>
    </source>
</evidence>
<evidence type="ECO:0000259" key="8">
    <source>
        <dbReference type="Pfam" id="PF02771"/>
    </source>
</evidence>
<dbReference type="Pfam" id="PF00441">
    <property type="entry name" value="Acyl-CoA_dh_1"/>
    <property type="match status" value="2"/>
</dbReference>
<accession>A0A3R7FF35</accession>
<organism evidence="9 10">
    <name type="scientific">Alicycliphilus denitrificans</name>
    <dbReference type="NCBI Taxonomy" id="179636"/>
    <lineage>
        <taxon>Bacteria</taxon>
        <taxon>Pseudomonadati</taxon>
        <taxon>Pseudomonadota</taxon>
        <taxon>Betaproteobacteria</taxon>
        <taxon>Burkholderiales</taxon>
        <taxon>Comamonadaceae</taxon>
        <taxon>Alicycliphilus</taxon>
    </lineage>
</organism>
<dbReference type="RefSeq" id="WP_094438260.1">
    <property type="nucleotide sequence ID" value="NZ_NKDB02000002.1"/>
</dbReference>
<name>A0A3R7FF35_9BURK</name>